<evidence type="ECO:0000256" key="11">
    <source>
        <dbReference type="ARBA" id="ARBA00023012"/>
    </source>
</evidence>
<dbReference type="GO" id="GO:0005886">
    <property type="term" value="C:plasma membrane"/>
    <property type="evidence" value="ECO:0007669"/>
    <property type="project" value="TreeGrafter"/>
</dbReference>
<dbReference type="InterPro" id="IPR003594">
    <property type="entry name" value="HATPase_dom"/>
</dbReference>
<comment type="catalytic activity">
    <reaction evidence="1">
        <text>ATP + protein L-histidine = ADP + protein N-phospho-L-histidine.</text>
        <dbReference type="EC" id="2.7.13.3"/>
    </reaction>
</comment>
<organism evidence="15 16">
    <name type="scientific">Limnohabitans planktonicus II-D5</name>
    <dbReference type="NCBI Taxonomy" id="1293045"/>
    <lineage>
        <taxon>Bacteria</taxon>
        <taxon>Pseudomonadati</taxon>
        <taxon>Pseudomonadota</taxon>
        <taxon>Betaproteobacteria</taxon>
        <taxon>Burkholderiales</taxon>
        <taxon>Comamonadaceae</taxon>
        <taxon>Limnohabitans</taxon>
    </lineage>
</organism>
<evidence type="ECO:0000256" key="9">
    <source>
        <dbReference type="ARBA" id="ARBA00022840"/>
    </source>
</evidence>
<sequence>MKRILSFWPAIAIWAVFAVLMVALDDVWSLGNLALLLVLCSTLASFWLSAGASVVVSAAAVALFNWFAVPPRFTFHVYLHQDVLLLVTLLCTSSVISLLMTRLRSHARAQEQVAEQARRKQMMATQLQQAASVPEQVRLAQGLMSDWTGCAVSLLLQRPAQADAWFGPAGQSEPSAALQPLLVACIQEQGAIGPGTGRYENLSALVLPLRAGVRVIGALALEPQPVCDPPASLAALQSLARLLADEIERLQSRQQAQQAHEHLQIQQLRNTLLAAISHDYRTPLATITGAASSMAQQAAQVHDPRIGQQAQTILAEAEHLHRMTTHTLQLARLDALDAPLQCSWESIEELWGVVLASTRRRYPERTLQADVPPGLPLLWCEPILLVQLFENLVDNAIHYSPANALVRLQARQVDGAIEMDVMDRGMGIPAEWHEKVFEPFCRMPSADRPDPNQDAMTRRGMGLGLALCRAVAKAHQAPLWMEAREGGGTVVRLRMPMLSQPQAVPEESEEPES</sequence>
<dbReference type="InterPro" id="IPR004358">
    <property type="entry name" value="Sig_transdc_His_kin-like_C"/>
</dbReference>
<dbReference type="CDD" id="cd00075">
    <property type="entry name" value="HATPase"/>
    <property type="match status" value="1"/>
</dbReference>
<protein>
    <recommendedName>
        <fullName evidence="3">histidine kinase</fullName>
        <ecNumber evidence="3">2.7.13.3</ecNumber>
    </recommendedName>
</protein>
<evidence type="ECO:0000313" key="15">
    <source>
        <dbReference type="EMBL" id="PVE40968.1"/>
    </source>
</evidence>
<dbReference type="Gene3D" id="1.10.287.130">
    <property type="match status" value="1"/>
</dbReference>
<dbReference type="Proteomes" id="UP000037507">
    <property type="component" value="Unassembled WGS sequence"/>
</dbReference>
<keyword evidence="9" id="KW-0067">ATP-binding</keyword>
<dbReference type="InterPro" id="IPR036890">
    <property type="entry name" value="HATPase_C_sf"/>
</dbReference>
<comment type="caution">
    <text evidence="15">The sequence shown here is derived from an EMBL/GenBank/DDBJ whole genome shotgun (WGS) entry which is preliminary data.</text>
</comment>
<keyword evidence="10 13" id="KW-1133">Transmembrane helix</keyword>
<dbReference type="InterPro" id="IPR036097">
    <property type="entry name" value="HisK_dim/P_sf"/>
</dbReference>
<dbReference type="InterPro" id="IPR005467">
    <property type="entry name" value="His_kinase_dom"/>
</dbReference>
<evidence type="ECO:0000256" key="4">
    <source>
        <dbReference type="ARBA" id="ARBA00022553"/>
    </source>
</evidence>
<accession>A0A2T7U8F3</accession>
<dbReference type="EMBL" id="LFYT02000047">
    <property type="protein sequence ID" value="PVE40968.1"/>
    <property type="molecule type" value="Genomic_DNA"/>
</dbReference>
<dbReference type="AlphaFoldDB" id="A0A2T7U8F3"/>
<evidence type="ECO:0000256" key="3">
    <source>
        <dbReference type="ARBA" id="ARBA00012438"/>
    </source>
</evidence>
<dbReference type="PROSITE" id="PS50109">
    <property type="entry name" value="HIS_KIN"/>
    <property type="match status" value="1"/>
</dbReference>
<keyword evidence="11" id="KW-0902">Two-component regulatory system</keyword>
<dbReference type="InterPro" id="IPR029016">
    <property type="entry name" value="GAF-like_dom_sf"/>
</dbReference>
<evidence type="ECO:0000256" key="10">
    <source>
        <dbReference type="ARBA" id="ARBA00022989"/>
    </source>
</evidence>
<dbReference type="CDD" id="cd00082">
    <property type="entry name" value="HisKA"/>
    <property type="match status" value="1"/>
</dbReference>
<reference evidence="15" key="1">
    <citation type="submission" date="2017-04" db="EMBL/GenBank/DDBJ databases">
        <title>Unexpected and diverse lifestyles within the genus Limnohabitans.</title>
        <authorList>
            <person name="Kasalicky V."/>
            <person name="Mehrshad M."/>
            <person name="Andrei S.-A."/>
            <person name="Salcher M."/>
            <person name="Kratochvilova H."/>
            <person name="Simek K."/>
            <person name="Ghai R."/>
        </authorList>
    </citation>
    <scope>NUCLEOTIDE SEQUENCE [LARGE SCALE GENOMIC DNA]</scope>
    <source>
        <strain evidence="15">II-D5</strain>
    </source>
</reference>
<name>A0A2T7U8F3_9BURK</name>
<dbReference type="SUPFAM" id="SSF55874">
    <property type="entry name" value="ATPase domain of HSP90 chaperone/DNA topoisomerase II/histidine kinase"/>
    <property type="match status" value="1"/>
</dbReference>
<keyword evidence="16" id="KW-1185">Reference proteome</keyword>
<evidence type="ECO:0000256" key="6">
    <source>
        <dbReference type="ARBA" id="ARBA00022692"/>
    </source>
</evidence>
<keyword evidence="12 13" id="KW-0472">Membrane</keyword>
<dbReference type="SMART" id="SM00388">
    <property type="entry name" value="HisKA"/>
    <property type="match status" value="1"/>
</dbReference>
<dbReference type="PANTHER" id="PTHR45569">
    <property type="entry name" value="SENSOR PROTEIN KDPD"/>
    <property type="match status" value="1"/>
</dbReference>
<feature type="transmembrane region" description="Helical" evidence="13">
    <location>
        <begin position="83"/>
        <end position="101"/>
    </location>
</feature>
<dbReference type="STRING" id="1293045.H663_09830"/>
<proteinExistence type="predicted"/>
<feature type="transmembrane region" description="Helical" evidence="13">
    <location>
        <begin position="36"/>
        <end position="63"/>
    </location>
</feature>
<dbReference type="GO" id="GO:0005524">
    <property type="term" value="F:ATP binding"/>
    <property type="evidence" value="ECO:0007669"/>
    <property type="project" value="UniProtKB-KW"/>
</dbReference>
<dbReference type="InterPro" id="IPR003661">
    <property type="entry name" value="HisK_dim/P_dom"/>
</dbReference>
<evidence type="ECO:0000313" key="16">
    <source>
        <dbReference type="Proteomes" id="UP000037507"/>
    </source>
</evidence>
<dbReference type="OrthoDB" id="9806130at2"/>
<evidence type="ECO:0000256" key="1">
    <source>
        <dbReference type="ARBA" id="ARBA00000085"/>
    </source>
</evidence>
<dbReference type="PANTHER" id="PTHR45569:SF1">
    <property type="entry name" value="SENSOR PROTEIN KDPD"/>
    <property type="match status" value="1"/>
</dbReference>
<feature type="domain" description="Histidine kinase" evidence="14">
    <location>
        <begin position="275"/>
        <end position="499"/>
    </location>
</feature>
<keyword evidence="8" id="KW-0418">Kinase</keyword>
<keyword evidence="5" id="KW-0808">Transferase</keyword>
<dbReference type="Gene3D" id="3.30.450.40">
    <property type="match status" value="1"/>
</dbReference>
<keyword evidence="7" id="KW-0547">Nucleotide-binding</keyword>
<dbReference type="EC" id="2.7.13.3" evidence="3"/>
<evidence type="ECO:0000256" key="2">
    <source>
        <dbReference type="ARBA" id="ARBA00004141"/>
    </source>
</evidence>
<evidence type="ECO:0000259" key="14">
    <source>
        <dbReference type="PROSITE" id="PS50109"/>
    </source>
</evidence>
<dbReference type="GO" id="GO:0000155">
    <property type="term" value="F:phosphorelay sensor kinase activity"/>
    <property type="evidence" value="ECO:0007669"/>
    <property type="project" value="InterPro"/>
</dbReference>
<evidence type="ECO:0000256" key="8">
    <source>
        <dbReference type="ARBA" id="ARBA00022777"/>
    </source>
</evidence>
<evidence type="ECO:0000256" key="7">
    <source>
        <dbReference type="ARBA" id="ARBA00022741"/>
    </source>
</evidence>
<comment type="subcellular location">
    <subcellularLocation>
        <location evidence="2">Membrane</location>
        <topology evidence="2">Multi-pass membrane protein</topology>
    </subcellularLocation>
</comment>
<dbReference type="Gene3D" id="3.30.565.10">
    <property type="entry name" value="Histidine kinase-like ATPase, C-terminal domain"/>
    <property type="match status" value="1"/>
</dbReference>
<dbReference type="RefSeq" id="WP_053172580.1">
    <property type="nucleotide sequence ID" value="NZ_LFYT02000047.1"/>
</dbReference>
<dbReference type="Pfam" id="PF13493">
    <property type="entry name" value="DUF4118"/>
    <property type="match status" value="1"/>
</dbReference>
<evidence type="ECO:0000256" key="12">
    <source>
        <dbReference type="ARBA" id="ARBA00023136"/>
    </source>
</evidence>
<dbReference type="SMART" id="SM00387">
    <property type="entry name" value="HATPase_c"/>
    <property type="match status" value="1"/>
</dbReference>
<evidence type="ECO:0000256" key="5">
    <source>
        <dbReference type="ARBA" id="ARBA00022679"/>
    </source>
</evidence>
<dbReference type="InterPro" id="IPR025201">
    <property type="entry name" value="KdpD_TM"/>
</dbReference>
<dbReference type="InterPro" id="IPR052023">
    <property type="entry name" value="Histidine_kinase_KdpD"/>
</dbReference>
<dbReference type="InterPro" id="IPR038318">
    <property type="entry name" value="KdpD_sf"/>
</dbReference>
<dbReference type="SUPFAM" id="SSF47384">
    <property type="entry name" value="Homodimeric domain of signal transducing histidine kinase"/>
    <property type="match status" value="1"/>
</dbReference>
<dbReference type="Gene3D" id="1.20.120.620">
    <property type="entry name" value="Backbone structure of the membrane domain of e. Coli histidine kinase receptor kdpd"/>
    <property type="match status" value="1"/>
</dbReference>
<gene>
    <name evidence="15" type="ORF">H663_019640</name>
</gene>
<dbReference type="Pfam" id="PF00512">
    <property type="entry name" value="HisKA"/>
    <property type="match status" value="1"/>
</dbReference>
<dbReference type="Pfam" id="PF02518">
    <property type="entry name" value="HATPase_c"/>
    <property type="match status" value="1"/>
</dbReference>
<evidence type="ECO:0000256" key="13">
    <source>
        <dbReference type="SAM" id="Phobius"/>
    </source>
</evidence>
<keyword evidence="6 13" id="KW-0812">Transmembrane</keyword>
<dbReference type="SUPFAM" id="SSF55781">
    <property type="entry name" value="GAF domain-like"/>
    <property type="match status" value="1"/>
</dbReference>
<keyword evidence="4" id="KW-0597">Phosphoprotein</keyword>
<dbReference type="PRINTS" id="PR00344">
    <property type="entry name" value="BCTRLSENSOR"/>
</dbReference>
<feature type="transmembrane region" description="Helical" evidence="13">
    <location>
        <begin position="6"/>
        <end position="24"/>
    </location>
</feature>